<dbReference type="OrthoDB" id="192123at2"/>
<sequence length="168" mass="19210">MTEPSLGPTGEICFDLPSPYEPHPCGLLHLPRFIAKCRKHLKGELPKSYQKNFRRGFDRFLCMHLGIEPNQVLEAVEAAGDDEIELDRLFGEFFPEDLRVVDWNREVVHKGQTEAGREFLAESLTNMGTPEMIGKVDSVMDMIDFDEGRIPGFSDDQRKQWEASQIAR</sequence>
<dbReference type="Proteomes" id="UP000000925">
    <property type="component" value="Chromosome"/>
</dbReference>
<reference evidence="2 3" key="1">
    <citation type="journal article" date="2010" name="Stand. Genomic Sci.">
        <title>Complete genome sequence of Coraliomargarita akajimensis type strain (04OKA010-24).</title>
        <authorList>
            <person name="Mavromatis K."/>
            <person name="Abt B."/>
            <person name="Brambilla E."/>
            <person name="Lapidus A."/>
            <person name="Copeland A."/>
            <person name="Deshpande S."/>
            <person name="Nolan M."/>
            <person name="Lucas S."/>
            <person name="Tice H."/>
            <person name="Cheng J.F."/>
            <person name="Han C."/>
            <person name="Detter J.C."/>
            <person name="Woyke T."/>
            <person name="Goodwin L."/>
            <person name="Pitluck S."/>
            <person name="Held B."/>
            <person name="Brettin T."/>
            <person name="Tapia R."/>
            <person name="Ivanova N."/>
            <person name="Mikhailova N."/>
            <person name="Pati A."/>
            <person name="Liolios K."/>
            <person name="Chen A."/>
            <person name="Palaniappan K."/>
            <person name="Land M."/>
            <person name="Hauser L."/>
            <person name="Chang Y.J."/>
            <person name="Jeffries C.D."/>
            <person name="Rohde M."/>
            <person name="Goker M."/>
            <person name="Bristow J."/>
            <person name="Eisen J.A."/>
            <person name="Markowitz V."/>
            <person name="Hugenholtz P."/>
            <person name="Klenk H.P."/>
            <person name="Kyrpides N.C."/>
        </authorList>
    </citation>
    <scope>NUCLEOTIDE SEQUENCE [LARGE SCALE GENOMIC DNA]</scope>
    <source>
        <strain evidence="3">DSM 45221 / IAM 15411 / JCM 23193 / KCTC 12865</strain>
    </source>
</reference>
<dbReference type="Pfam" id="PF16798">
    <property type="entry name" value="DUF5069"/>
    <property type="match status" value="1"/>
</dbReference>
<dbReference type="InterPro" id="IPR031849">
    <property type="entry name" value="DUF5069"/>
</dbReference>
<evidence type="ECO:0000313" key="2">
    <source>
        <dbReference type="EMBL" id="ADE55054.1"/>
    </source>
</evidence>
<gene>
    <name evidence="2" type="ordered locus">Caka_2036</name>
</gene>
<dbReference type="RefSeq" id="WP_013043776.1">
    <property type="nucleotide sequence ID" value="NC_014008.1"/>
</dbReference>
<dbReference type="EMBL" id="CP001998">
    <property type="protein sequence ID" value="ADE55054.1"/>
    <property type="molecule type" value="Genomic_DNA"/>
</dbReference>
<proteinExistence type="predicted"/>
<accession>D5ELB8</accession>
<dbReference type="KEGG" id="caa:Caka_2036"/>
<keyword evidence="3" id="KW-1185">Reference proteome</keyword>
<feature type="domain" description="DUF5069" evidence="1">
    <location>
        <begin position="26"/>
        <end position="149"/>
    </location>
</feature>
<dbReference type="eggNOG" id="ENOG50341VF">
    <property type="taxonomic scope" value="Bacteria"/>
</dbReference>
<evidence type="ECO:0000259" key="1">
    <source>
        <dbReference type="Pfam" id="PF16798"/>
    </source>
</evidence>
<dbReference type="STRING" id="583355.Caka_2036"/>
<organism evidence="2 3">
    <name type="scientific">Coraliomargarita akajimensis (strain DSM 45221 / IAM 15411 / JCM 23193 / KCTC 12865 / 04OKA010-24)</name>
    <dbReference type="NCBI Taxonomy" id="583355"/>
    <lineage>
        <taxon>Bacteria</taxon>
        <taxon>Pseudomonadati</taxon>
        <taxon>Verrucomicrobiota</taxon>
        <taxon>Opitutia</taxon>
        <taxon>Puniceicoccales</taxon>
        <taxon>Coraliomargaritaceae</taxon>
        <taxon>Coraliomargarita</taxon>
    </lineage>
</organism>
<evidence type="ECO:0000313" key="3">
    <source>
        <dbReference type="Proteomes" id="UP000000925"/>
    </source>
</evidence>
<dbReference type="AlphaFoldDB" id="D5ELB8"/>
<name>D5ELB8_CORAD</name>
<protein>
    <recommendedName>
        <fullName evidence="1">DUF5069 domain-containing protein</fullName>
    </recommendedName>
</protein>
<dbReference type="HOGENOM" id="CLU_113701_0_0_0"/>